<name>A0ABW8JIX1_9GAMM</name>
<dbReference type="InterPro" id="IPR007318">
    <property type="entry name" value="Phopholipid_MeTrfase"/>
</dbReference>
<evidence type="ECO:0000313" key="6">
    <source>
        <dbReference type="EMBL" id="MFK2901035.1"/>
    </source>
</evidence>
<feature type="transmembrane region" description="Helical" evidence="5">
    <location>
        <begin position="30"/>
        <end position="49"/>
    </location>
</feature>
<comment type="caution">
    <text evidence="6">The sequence shown here is derived from an EMBL/GenBank/DDBJ whole genome shotgun (WGS) entry which is preliminary data.</text>
</comment>
<dbReference type="PROSITE" id="PS51257">
    <property type="entry name" value="PROKAR_LIPOPROTEIN"/>
    <property type="match status" value="1"/>
</dbReference>
<gene>
    <name evidence="6" type="ORF">ISP15_11865</name>
</gene>
<dbReference type="InterPro" id="IPR052527">
    <property type="entry name" value="Metal_cation-efflux_comp"/>
</dbReference>
<dbReference type="PANTHER" id="PTHR43847:SF1">
    <property type="entry name" value="BLL3993 PROTEIN"/>
    <property type="match status" value="1"/>
</dbReference>
<feature type="transmembrane region" description="Helical" evidence="5">
    <location>
        <begin position="61"/>
        <end position="79"/>
    </location>
</feature>
<proteinExistence type="predicted"/>
<dbReference type="Proteomes" id="UP001620461">
    <property type="component" value="Unassembled WGS sequence"/>
</dbReference>
<dbReference type="EMBL" id="JADIKJ010000012">
    <property type="protein sequence ID" value="MFK2901035.1"/>
    <property type="molecule type" value="Genomic_DNA"/>
</dbReference>
<evidence type="ECO:0000256" key="4">
    <source>
        <dbReference type="ARBA" id="ARBA00023136"/>
    </source>
</evidence>
<accession>A0ABW8JIX1</accession>
<dbReference type="Gene3D" id="1.20.120.1630">
    <property type="match status" value="1"/>
</dbReference>
<evidence type="ECO:0000256" key="5">
    <source>
        <dbReference type="SAM" id="Phobius"/>
    </source>
</evidence>
<dbReference type="PANTHER" id="PTHR43847">
    <property type="entry name" value="BLL3993 PROTEIN"/>
    <property type="match status" value="1"/>
</dbReference>
<protein>
    <submittedName>
        <fullName evidence="6">Isoprenylcysteine carboxylmethyltransferase family protein</fullName>
    </submittedName>
</protein>
<feature type="transmembrane region" description="Helical" evidence="5">
    <location>
        <begin position="91"/>
        <end position="117"/>
    </location>
</feature>
<dbReference type="Pfam" id="PF04191">
    <property type="entry name" value="PEMT"/>
    <property type="match status" value="1"/>
</dbReference>
<keyword evidence="2 5" id="KW-0812">Transmembrane</keyword>
<keyword evidence="4 5" id="KW-0472">Membrane</keyword>
<evidence type="ECO:0000256" key="2">
    <source>
        <dbReference type="ARBA" id="ARBA00022692"/>
    </source>
</evidence>
<evidence type="ECO:0000256" key="3">
    <source>
        <dbReference type="ARBA" id="ARBA00022989"/>
    </source>
</evidence>
<reference evidence="6 7" key="1">
    <citation type="submission" date="2020-10" db="EMBL/GenBank/DDBJ databases">
        <title>Phylogeny of dyella-like bacteria.</title>
        <authorList>
            <person name="Fu J."/>
        </authorList>
    </citation>
    <scope>NUCLEOTIDE SEQUENCE [LARGE SCALE GENOMIC DNA]</scope>
    <source>
        <strain evidence="6 7">JP1</strain>
    </source>
</reference>
<keyword evidence="3 5" id="KW-1133">Transmembrane helix</keyword>
<evidence type="ECO:0000313" key="7">
    <source>
        <dbReference type="Proteomes" id="UP001620461"/>
    </source>
</evidence>
<comment type="subcellular location">
    <subcellularLocation>
        <location evidence="1">Endomembrane system</location>
        <topology evidence="1">Multi-pass membrane protein</topology>
    </subcellularLocation>
</comment>
<keyword evidence="7" id="KW-1185">Reference proteome</keyword>
<sequence length="148" mass="16548">MRIPPPLLAASIALATFASCEFLGPLWISNTYISSVALVVALLGTFMDVSAKRLFVRQGTTVNSMTLNATAIVISSGAYRWSRNPMYLGRIMQLFALSLYLASSIGFLSVLLFAIYLDRVQIRAEEQALTQRFPLEYSTCRSKVRRWL</sequence>
<organism evidence="6 7">
    <name type="scientific">Dyella jejuensis</name>
    <dbReference type="NCBI Taxonomy" id="1432009"/>
    <lineage>
        <taxon>Bacteria</taxon>
        <taxon>Pseudomonadati</taxon>
        <taxon>Pseudomonadota</taxon>
        <taxon>Gammaproteobacteria</taxon>
        <taxon>Lysobacterales</taxon>
        <taxon>Rhodanobacteraceae</taxon>
        <taxon>Dyella</taxon>
    </lineage>
</organism>
<evidence type="ECO:0000256" key="1">
    <source>
        <dbReference type="ARBA" id="ARBA00004127"/>
    </source>
</evidence>